<dbReference type="SUPFAM" id="SSF88713">
    <property type="entry name" value="Glycoside hydrolase/deacetylase"/>
    <property type="match status" value="1"/>
</dbReference>
<gene>
    <name evidence="1" type="primary">pxpA</name>
    <name evidence="1" type="ORF">ACFOSX_09610</name>
</gene>
<comment type="caution">
    <text evidence="1">The sequence shown here is derived from an EMBL/GenBank/DDBJ whole genome shotgun (WGS) entry which is preliminary data.</text>
</comment>
<dbReference type="NCBIfam" id="NF003814">
    <property type="entry name" value="PRK05406.1-3"/>
    <property type="match status" value="1"/>
</dbReference>
<name>A0ABV8AHD3_9FLAO</name>
<sequence>MQKLFVDINADVGEGIGNEALLIPYLGSCNIACGGHAGTESSMKPVLELAKAYSVKVGAHPSFPDKINFGRQPMKMGQLDFSKSITQQILSLKHLAEQEGLSLNHVKPHGALYNQCAKDENLSAWLVDVVLQIDNSLKIYTPYNSALSRVAKQSGLEVVEEAFADRNYNDDLSLVSRQKSNAIIDEKEAVLEHVLYMLKHEKVRPINGVGVPLKFQTLCVHGDHKNSVDILKYLHDNLKTLNTNFET</sequence>
<keyword evidence="2" id="KW-1185">Reference proteome</keyword>
<dbReference type="GO" id="GO:0017168">
    <property type="term" value="F:5-oxoprolinase (ATP-hydrolyzing) activity"/>
    <property type="evidence" value="ECO:0007669"/>
    <property type="project" value="UniProtKB-EC"/>
</dbReference>
<organism evidence="1 2">
    <name type="scientific">Winogradskyella maritima</name>
    <dbReference type="NCBI Taxonomy" id="1517766"/>
    <lineage>
        <taxon>Bacteria</taxon>
        <taxon>Pseudomonadati</taxon>
        <taxon>Bacteroidota</taxon>
        <taxon>Flavobacteriia</taxon>
        <taxon>Flavobacteriales</taxon>
        <taxon>Flavobacteriaceae</taxon>
        <taxon>Winogradskyella</taxon>
    </lineage>
</organism>
<accession>A0ABV8AHD3</accession>
<dbReference type="Gene3D" id="3.20.20.370">
    <property type="entry name" value="Glycoside hydrolase/deacetylase"/>
    <property type="match status" value="1"/>
</dbReference>
<dbReference type="PANTHER" id="PTHR30292">
    <property type="entry name" value="UNCHARACTERIZED PROTEIN YBGL-RELATED"/>
    <property type="match status" value="1"/>
</dbReference>
<reference evidence="2" key="1">
    <citation type="journal article" date="2019" name="Int. J. Syst. Evol. Microbiol.">
        <title>The Global Catalogue of Microorganisms (GCM) 10K type strain sequencing project: providing services to taxonomists for standard genome sequencing and annotation.</title>
        <authorList>
            <consortium name="The Broad Institute Genomics Platform"/>
            <consortium name="The Broad Institute Genome Sequencing Center for Infectious Disease"/>
            <person name="Wu L."/>
            <person name="Ma J."/>
        </authorList>
    </citation>
    <scope>NUCLEOTIDE SEQUENCE [LARGE SCALE GENOMIC DNA]</scope>
    <source>
        <strain evidence="2">CECT 8979</strain>
    </source>
</reference>
<dbReference type="EMBL" id="JBHSAT010000004">
    <property type="protein sequence ID" value="MFC3877487.1"/>
    <property type="molecule type" value="Genomic_DNA"/>
</dbReference>
<evidence type="ECO:0000313" key="1">
    <source>
        <dbReference type="EMBL" id="MFC3877487.1"/>
    </source>
</evidence>
<dbReference type="CDD" id="cd10801">
    <property type="entry name" value="LamB_YcsF_like_1"/>
    <property type="match status" value="1"/>
</dbReference>
<protein>
    <submittedName>
        <fullName evidence="1">5-oxoprolinase subunit PxpA</fullName>
        <ecNumber evidence="1">3.5.2.9</ecNumber>
    </submittedName>
</protein>
<dbReference type="NCBIfam" id="NF003816">
    <property type="entry name" value="PRK05406.1-5"/>
    <property type="match status" value="1"/>
</dbReference>
<dbReference type="InterPro" id="IPR011330">
    <property type="entry name" value="Glyco_hydro/deAcase_b/a-brl"/>
</dbReference>
<keyword evidence="1" id="KW-0378">Hydrolase</keyword>
<dbReference type="Proteomes" id="UP001595812">
    <property type="component" value="Unassembled WGS sequence"/>
</dbReference>
<dbReference type="RefSeq" id="WP_386099871.1">
    <property type="nucleotide sequence ID" value="NZ_JBHSAT010000004.1"/>
</dbReference>
<evidence type="ECO:0000313" key="2">
    <source>
        <dbReference type="Proteomes" id="UP001595812"/>
    </source>
</evidence>
<dbReference type="Pfam" id="PF03746">
    <property type="entry name" value="LamB_YcsF"/>
    <property type="match status" value="1"/>
</dbReference>
<proteinExistence type="predicted"/>
<dbReference type="InterPro" id="IPR005501">
    <property type="entry name" value="LamB/YcsF/PxpA-like"/>
</dbReference>
<dbReference type="EC" id="3.5.2.9" evidence="1"/>
<dbReference type="PANTHER" id="PTHR30292:SF0">
    <property type="entry name" value="5-OXOPROLINASE SUBUNIT A"/>
    <property type="match status" value="1"/>
</dbReference>